<evidence type="ECO:0000256" key="1">
    <source>
        <dbReference type="ARBA" id="ARBA00023015"/>
    </source>
</evidence>
<accession>A0A2W5DLY2</accession>
<dbReference type="SMART" id="SM00342">
    <property type="entry name" value="HTH_ARAC"/>
    <property type="match status" value="1"/>
</dbReference>
<protein>
    <submittedName>
        <fullName evidence="4">AraC family transcriptional regulator CmrA</fullName>
    </submittedName>
</protein>
<gene>
    <name evidence="4" type="ORF">DI603_09435</name>
</gene>
<dbReference type="PROSITE" id="PS01124">
    <property type="entry name" value="HTH_ARAC_FAMILY_2"/>
    <property type="match status" value="1"/>
</dbReference>
<name>A0A2W5DLY2_9BURK</name>
<dbReference type="InterPro" id="IPR018060">
    <property type="entry name" value="HTH_AraC"/>
</dbReference>
<dbReference type="PANTHER" id="PTHR43436">
    <property type="entry name" value="ARAC-FAMILY TRANSCRIPTIONAL REGULATOR"/>
    <property type="match status" value="1"/>
</dbReference>
<feature type="domain" description="HTH araC/xylS-type" evidence="3">
    <location>
        <begin position="204"/>
        <end position="302"/>
    </location>
</feature>
<dbReference type="EMBL" id="QFOD01000007">
    <property type="protein sequence ID" value="PZP32891.1"/>
    <property type="molecule type" value="Genomic_DNA"/>
</dbReference>
<dbReference type="InterPro" id="IPR009594">
    <property type="entry name" value="Tscrpt_reg_HTH_AraC_N"/>
</dbReference>
<dbReference type="Gene3D" id="1.10.10.60">
    <property type="entry name" value="Homeodomain-like"/>
    <property type="match status" value="1"/>
</dbReference>
<dbReference type="InterPro" id="IPR009057">
    <property type="entry name" value="Homeodomain-like_sf"/>
</dbReference>
<evidence type="ECO:0000256" key="2">
    <source>
        <dbReference type="ARBA" id="ARBA00023163"/>
    </source>
</evidence>
<evidence type="ECO:0000259" key="3">
    <source>
        <dbReference type="PROSITE" id="PS01124"/>
    </source>
</evidence>
<reference evidence="4 5" key="1">
    <citation type="submission" date="2017-08" db="EMBL/GenBank/DDBJ databases">
        <title>Infants hospitalized years apart are colonized by the same room-sourced microbial strains.</title>
        <authorList>
            <person name="Brooks B."/>
            <person name="Olm M.R."/>
            <person name="Firek B.A."/>
            <person name="Baker R."/>
            <person name="Thomas B.C."/>
            <person name="Morowitz M.J."/>
            <person name="Banfield J.F."/>
        </authorList>
    </citation>
    <scope>NUCLEOTIDE SEQUENCE [LARGE SCALE GENOMIC DNA]</scope>
    <source>
        <strain evidence="4">S2_012_000_R2_81</strain>
    </source>
</reference>
<dbReference type="Pfam" id="PF12833">
    <property type="entry name" value="HTH_18"/>
    <property type="match status" value="1"/>
</dbReference>
<dbReference type="GO" id="GO:0003700">
    <property type="term" value="F:DNA-binding transcription factor activity"/>
    <property type="evidence" value="ECO:0007669"/>
    <property type="project" value="InterPro"/>
</dbReference>
<dbReference type="Pfam" id="PF06719">
    <property type="entry name" value="AraC_N"/>
    <property type="match status" value="1"/>
</dbReference>
<comment type="caution">
    <text evidence="4">The sequence shown here is derived from an EMBL/GenBank/DDBJ whole genome shotgun (WGS) entry which is preliminary data.</text>
</comment>
<dbReference type="PANTHER" id="PTHR43436:SF1">
    <property type="entry name" value="TRANSCRIPTIONAL REGULATORY PROTEIN"/>
    <property type="match status" value="1"/>
</dbReference>
<evidence type="ECO:0000313" key="5">
    <source>
        <dbReference type="Proteomes" id="UP000249633"/>
    </source>
</evidence>
<proteinExistence type="predicted"/>
<keyword evidence="1" id="KW-0805">Transcription regulation</keyword>
<dbReference type="GO" id="GO:0043565">
    <property type="term" value="F:sequence-specific DNA binding"/>
    <property type="evidence" value="ECO:0007669"/>
    <property type="project" value="InterPro"/>
</dbReference>
<dbReference type="AlphaFoldDB" id="A0A2W5DLY2"/>
<dbReference type="SUPFAM" id="SSF46689">
    <property type="entry name" value="Homeodomain-like"/>
    <property type="match status" value="2"/>
</dbReference>
<sequence length="307" mass="33543">MVAATPFPAPDALQPLRAQLVDLVLRHGPADGAQASAIAGLHLIRANAPALPIAAVYEPGVVLVLQGRKKVELGDEVLYYDPLHLLLVSMTSLPRGQVIEASPERPYLCVRLGCNTQLLADLLVDVGPSSSDADASCSTLNLTPVTEPLLHALLRLLQLLDTPDDQRVLAPLLQREIFYRVLTGPLGPRLRSLAQSDSATRRVARAVEQLTQRYAEPLSVDELAAAAHMSPSTLHQRFKQLTRLSPIQYQKQLRLQHARRMMLADGLDATAAAHQVGYESASQFSREYRRLFGAPPRADIEQLRGSS</sequence>
<organism evidence="4 5">
    <name type="scientific">Roseateles depolymerans</name>
    <dbReference type="NCBI Taxonomy" id="76731"/>
    <lineage>
        <taxon>Bacteria</taxon>
        <taxon>Pseudomonadati</taxon>
        <taxon>Pseudomonadota</taxon>
        <taxon>Betaproteobacteria</taxon>
        <taxon>Burkholderiales</taxon>
        <taxon>Sphaerotilaceae</taxon>
        <taxon>Roseateles</taxon>
    </lineage>
</organism>
<dbReference type="Proteomes" id="UP000249633">
    <property type="component" value="Unassembled WGS sequence"/>
</dbReference>
<evidence type="ECO:0000313" key="4">
    <source>
        <dbReference type="EMBL" id="PZP32891.1"/>
    </source>
</evidence>
<keyword evidence="2" id="KW-0804">Transcription</keyword>